<name>A0A514D082_9VIRU</name>
<protein>
    <submittedName>
        <fullName evidence="1">Uncharacterized protein</fullName>
    </submittedName>
</protein>
<reference evidence="1" key="1">
    <citation type="submission" date="2019-05" db="EMBL/GenBank/DDBJ databases">
        <title>Metatranscriptomic reconstruction reveals RNA viruses with the potential to shape carbon cycling in soil.</title>
        <authorList>
            <person name="Starr E.P."/>
            <person name="Nuccio E."/>
            <person name="Pett-Ridge J."/>
            <person name="Banfield J.F."/>
            <person name="Firestone M.K."/>
        </authorList>
    </citation>
    <scope>NUCLEOTIDE SEQUENCE</scope>
    <source>
        <strain evidence="1">H3_Bulk_Litter_17_scaffold_883</strain>
    </source>
</reference>
<evidence type="ECO:0000313" key="1">
    <source>
        <dbReference type="EMBL" id="QDH87025.1"/>
    </source>
</evidence>
<proteinExistence type="predicted"/>
<sequence length="161" mass="18395">MLVRNNIDCPSCGKSSLVRLSCRLPLSIGKVECSTCCIDCGFSSSKNVPVRMFYEIFRCANKSYNETPKVRRLNSGRRKADDLDKWCWITDAPPALGSDSSLPERKVYQMIRQNIIPMFFASGFYYCGLAETDLMSRFCGYVSSRYCPSPMSYEDFRMVVF</sequence>
<accession>A0A514D082</accession>
<dbReference type="EMBL" id="MN033100">
    <property type="protein sequence ID" value="QDH87025.1"/>
    <property type="molecule type" value="Genomic_RNA"/>
</dbReference>
<organism evidence="1">
    <name type="scientific">Leviviridae sp</name>
    <dbReference type="NCBI Taxonomy" id="2027243"/>
    <lineage>
        <taxon>Viruses</taxon>
        <taxon>Riboviria</taxon>
        <taxon>Orthornavirae</taxon>
        <taxon>Lenarviricota</taxon>
        <taxon>Leviviricetes</taxon>
        <taxon>Norzivirales</taxon>
        <taxon>Fiersviridae</taxon>
    </lineage>
</organism>
<gene>
    <name evidence="1" type="ORF">H3BulkLitter17883_000003</name>
</gene>